<organism evidence="2 3">
    <name type="scientific">Alicyclobacillus hesperidum</name>
    <dbReference type="NCBI Taxonomy" id="89784"/>
    <lineage>
        <taxon>Bacteria</taxon>
        <taxon>Bacillati</taxon>
        <taxon>Bacillota</taxon>
        <taxon>Bacilli</taxon>
        <taxon>Bacillales</taxon>
        <taxon>Alicyclobacillaceae</taxon>
        <taxon>Alicyclobacillus</taxon>
    </lineage>
</organism>
<evidence type="ECO:0000259" key="1">
    <source>
        <dbReference type="Pfam" id="PF20737"/>
    </source>
</evidence>
<dbReference type="RefSeq" id="WP_244885225.1">
    <property type="nucleotide sequence ID" value="NZ_BSRA01000019.1"/>
</dbReference>
<protein>
    <recommendedName>
        <fullName evidence="1">Non-reducing end beta-L-arabinofuranosidase-like GH127 C-terminal domain-containing protein</fullName>
    </recommendedName>
</protein>
<reference evidence="2" key="1">
    <citation type="submission" date="2023-02" db="EMBL/GenBank/DDBJ databases">
        <title>Proposal of a novel subspecies: Alicyclobacillus hesperidum subspecies aegle.</title>
        <authorList>
            <person name="Goto K."/>
            <person name="Fujii T."/>
            <person name="Yasui K."/>
            <person name="Mochida K."/>
            <person name="Kato-Tanaka Y."/>
            <person name="Morohoshi S."/>
            <person name="An S.Y."/>
            <person name="Kasai H."/>
            <person name="Yokota A."/>
        </authorList>
    </citation>
    <scope>NUCLEOTIDE SEQUENCE</scope>
    <source>
        <strain evidence="2">DSM 12766</strain>
    </source>
</reference>
<dbReference type="EMBL" id="BSRA01000019">
    <property type="protein sequence ID" value="GLV14901.1"/>
    <property type="molecule type" value="Genomic_DNA"/>
</dbReference>
<comment type="caution">
    <text evidence="2">The sequence shown here is derived from an EMBL/GenBank/DDBJ whole genome shotgun (WGS) entry which is preliminary data.</text>
</comment>
<name>A0AA37X1V3_9BACL</name>
<proteinExistence type="predicted"/>
<accession>A0AA37X1V3</accession>
<feature type="domain" description="Non-reducing end beta-L-arabinofuranosidase-like GH127 C-terminal" evidence="1">
    <location>
        <begin position="30"/>
        <end position="56"/>
    </location>
</feature>
<sequence>MIDVDATRRDDSAWPSDVLYRPLNAETESELSSQIRAIPYFLWGNRGSGEMAVWLRAQT</sequence>
<evidence type="ECO:0000313" key="3">
    <source>
        <dbReference type="Proteomes" id="UP001157137"/>
    </source>
</evidence>
<dbReference type="InterPro" id="IPR049049">
    <property type="entry name" value="Beta-AFase-like_GH127_C"/>
</dbReference>
<dbReference type="Pfam" id="PF20737">
    <property type="entry name" value="Glyco_hydro127C"/>
    <property type="match status" value="1"/>
</dbReference>
<gene>
    <name evidence="2" type="ORF">Heshes_25850</name>
</gene>
<evidence type="ECO:0000313" key="2">
    <source>
        <dbReference type="EMBL" id="GLV14901.1"/>
    </source>
</evidence>
<dbReference type="Proteomes" id="UP001157137">
    <property type="component" value="Unassembled WGS sequence"/>
</dbReference>
<dbReference type="AlphaFoldDB" id="A0AA37X1V3"/>